<name>A0A1J4MAE7_9CRYT</name>
<dbReference type="EMBL" id="LRBS01000124">
    <property type="protein sequence ID" value="OII71194.1"/>
    <property type="molecule type" value="Genomic_DNA"/>
</dbReference>
<dbReference type="OrthoDB" id="10251412at2759"/>
<feature type="domain" description="AAA+ ATPase" evidence="3">
    <location>
        <begin position="362"/>
        <end position="532"/>
    </location>
</feature>
<evidence type="ECO:0000313" key="5">
    <source>
        <dbReference type="Proteomes" id="UP000186804"/>
    </source>
</evidence>
<dbReference type="Proteomes" id="UP000186804">
    <property type="component" value="Unassembled WGS sequence"/>
</dbReference>
<protein>
    <submittedName>
        <fullName evidence="4">AAA family protein</fullName>
    </submittedName>
</protein>
<organism evidence="4 5">
    <name type="scientific">Cryptosporidium andersoni</name>
    <dbReference type="NCBI Taxonomy" id="117008"/>
    <lineage>
        <taxon>Eukaryota</taxon>
        <taxon>Sar</taxon>
        <taxon>Alveolata</taxon>
        <taxon>Apicomplexa</taxon>
        <taxon>Conoidasida</taxon>
        <taxon>Coccidia</taxon>
        <taxon>Eucoccidiorida</taxon>
        <taxon>Eimeriorina</taxon>
        <taxon>Cryptosporidiidae</taxon>
        <taxon>Cryptosporidium</taxon>
    </lineage>
</organism>
<dbReference type="Gene3D" id="3.40.50.300">
    <property type="entry name" value="P-loop containing nucleotide triphosphate hydrolases"/>
    <property type="match status" value="1"/>
</dbReference>
<accession>A0A1J4MAE7</accession>
<dbReference type="InterPro" id="IPR027417">
    <property type="entry name" value="P-loop_NTPase"/>
</dbReference>
<dbReference type="GeneID" id="92366794"/>
<dbReference type="GO" id="GO:0016887">
    <property type="term" value="F:ATP hydrolysis activity"/>
    <property type="evidence" value="ECO:0007669"/>
    <property type="project" value="InterPro"/>
</dbReference>
<dbReference type="PANTHER" id="PTHR23077:SF171">
    <property type="entry name" value="NUCLEAR VALOSIN-CONTAINING PROTEIN-LIKE"/>
    <property type="match status" value="1"/>
</dbReference>
<keyword evidence="1" id="KW-0547">Nucleotide-binding</keyword>
<dbReference type="PANTHER" id="PTHR23077">
    <property type="entry name" value="AAA-FAMILY ATPASE"/>
    <property type="match status" value="1"/>
</dbReference>
<dbReference type="InterPro" id="IPR050168">
    <property type="entry name" value="AAA_ATPase_domain"/>
</dbReference>
<proteinExistence type="predicted"/>
<keyword evidence="2" id="KW-0067">ATP-binding</keyword>
<evidence type="ECO:0000259" key="3">
    <source>
        <dbReference type="SMART" id="SM00382"/>
    </source>
</evidence>
<dbReference type="InterPro" id="IPR003959">
    <property type="entry name" value="ATPase_AAA_core"/>
</dbReference>
<dbReference type="GO" id="GO:0005524">
    <property type="term" value="F:ATP binding"/>
    <property type="evidence" value="ECO:0007669"/>
    <property type="project" value="UniProtKB-KW"/>
</dbReference>
<evidence type="ECO:0000313" key="4">
    <source>
        <dbReference type="EMBL" id="OII71194.1"/>
    </source>
</evidence>
<dbReference type="Pfam" id="PF00004">
    <property type="entry name" value="AAA"/>
    <property type="match status" value="1"/>
</dbReference>
<evidence type="ECO:0000256" key="2">
    <source>
        <dbReference type="ARBA" id="ARBA00022840"/>
    </source>
</evidence>
<evidence type="ECO:0000256" key="1">
    <source>
        <dbReference type="ARBA" id="ARBA00022741"/>
    </source>
</evidence>
<gene>
    <name evidence="4" type="ORF">cand_026100</name>
</gene>
<dbReference type="VEuPathDB" id="CryptoDB:cand_026100"/>
<dbReference type="SMART" id="SM00382">
    <property type="entry name" value="AAA"/>
    <property type="match status" value="1"/>
</dbReference>
<comment type="caution">
    <text evidence="4">The sequence shown here is derived from an EMBL/GenBank/DDBJ whole genome shotgun (WGS) entry which is preliminary data.</text>
</comment>
<sequence>MAKSKALLNSYTLKILRGFLKCTFEVSSLSIFDCNSICIYKETENLLSNIIKPLILDVIKDEIDKLYISNSPLKCRIEELSLISLTKKYLMVPSGLILTLEERLQDEIHTLIEESEAFDIIFIVFEVYDGIHFKLSARSRGDNYKNPDDQLNKGTFESPSDNTEEAIERILVRFIERWNIQYSRPKVYLILIFPFSKPPDFIFSGLLDIVVPMTWDTSISNVRLFIQEILETEIEAEALNAITSVLGMNCNLSKVYEITQQLVTYVKRKKIGQPILKGLICSEIFQTQNKVKITFEDIKECIEHLNRSRLTKKTSSSLDMLISSKISIDKDFIGLCELRQYMKQVIYLMVDQFSTENSKITYPITWLLWGPPGCGKSTLVRSLTSIHPKVNLILGKMTELINSLHGITTRNLRSLFEKAYLTRPCILVFDDIEDILGNSFGIEFRSDDNIRTKIHQELTSTLIYILDSVLKIEEIQLESKSLSIDNNQNKEITPKLNGLMIIFTTRLNPKQLPKWLIDRIKRQSLMLYPSVEELSQMLTNSKESEVTYAHKEIIEEVTNCTIKGPNNTSPISVSDFEYFTQQILVNKYLT</sequence>
<dbReference type="RefSeq" id="XP_067066562.1">
    <property type="nucleotide sequence ID" value="XM_067212839.1"/>
</dbReference>
<keyword evidence="5" id="KW-1185">Reference proteome</keyword>
<dbReference type="SUPFAM" id="SSF52540">
    <property type="entry name" value="P-loop containing nucleoside triphosphate hydrolases"/>
    <property type="match status" value="1"/>
</dbReference>
<dbReference type="InterPro" id="IPR003593">
    <property type="entry name" value="AAA+_ATPase"/>
</dbReference>
<dbReference type="AlphaFoldDB" id="A0A1J4MAE7"/>
<reference evidence="4 5" key="1">
    <citation type="submission" date="2016-10" db="EMBL/GenBank/DDBJ databases">
        <title>Reductive evolution of mitochondrial metabolism and differential evolution of invasion-related proteins in Cryptosporidium.</title>
        <authorList>
            <person name="Liu S."/>
            <person name="Roellig D.M."/>
            <person name="Guo Y."/>
            <person name="Li N."/>
            <person name="Frace M.A."/>
            <person name="Tang K."/>
            <person name="Zhang L."/>
            <person name="Feng Y."/>
            <person name="Xiao L."/>
        </authorList>
    </citation>
    <scope>NUCLEOTIDE SEQUENCE [LARGE SCALE GENOMIC DNA]</scope>
    <source>
        <strain evidence="4">30847</strain>
    </source>
</reference>